<evidence type="ECO:0000313" key="3">
    <source>
        <dbReference type="EMBL" id="EHJ47064.1"/>
    </source>
</evidence>
<evidence type="ECO:0000259" key="2">
    <source>
        <dbReference type="PROSITE" id="PS50106"/>
    </source>
</evidence>
<keyword evidence="4" id="KW-1185">Reference proteome</keyword>
<dbReference type="Pfam" id="PF17820">
    <property type="entry name" value="PDZ_6"/>
    <property type="match status" value="1"/>
</dbReference>
<reference evidence="4" key="1">
    <citation type="journal article" date="2015" name="Genome Announc.">
        <title>High-Quality Draft Genome Sequence of Desulfovibrio carbinoliphilus FW-101-2B, an Organic Acid-Oxidizing Sulfate-Reducing Bacterium Isolated from Uranium(VI)-Contaminated Groundwater.</title>
        <authorList>
            <person name="Ramsay B.D."/>
            <person name="Hwang C."/>
            <person name="Woo H.L."/>
            <person name="Carroll S.L."/>
            <person name="Lucas S."/>
            <person name="Han J."/>
            <person name="Lapidus A.L."/>
            <person name="Cheng J.F."/>
            <person name="Goodwin L.A."/>
            <person name="Pitluck S."/>
            <person name="Peters L."/>
            <person name="Chertkov O."/>
            <person name="Held B."/>
            <person name="Detter J.C."/>
            <person name="Han C.S."/>
            <person name="Tapia R."/>
            <person name="Land M.L."/>
            <person name="Hauser L.J."/>
            <person name="Kyrpides N.C."/>
            <person name="Ivanova N.N."/>
            <person name="Mikhailova N."/>
            <person name="Pagani I."/>
            <person name="Woyke T."/>
            <person name="Arkin A.P."/>
            <person name="Dehal P."/>
            <person name="Chivian D."/>
            <person name="Criddle C.S."/>
            <person name="Wu W."/>
            <person name="Chakraborty R."/>
            <person name="Hazen T.C."/>
            <person name="Fields M.W."/>
        </authorList>
    </citation>
    <scope>NUCLEOTIDE SEQUENCE [LARGE SCALE GENOMIC DNA]</scope>
    <source>
        <strain evidence="4">FW-101-2B</strain>
    </source>
</reference>
<feature type="domain" description="PDZ" evidence="2">
    <location>
        <begin position="72"/>
        <end position="129"/>
    </location>
</feature>
<dbReference type="PROSITE" id="PS50106">
    <property type="entry name" value="PDZ"/>
    <property type="match status" value="1"/>
</dbReference>
<feature type="chain" id="PRO_5003503289" evidence="1">
    <location>
        <begin position="21"/>
        <end position="139"/>
    </location>
</feature>
<name>G7Q648_9BACT</name>
<dbReference type="Proteomes" id="UP000004662">
    <property type="component" value="Chromosome"/>
</dbReference>
<dbReference type="OrthoDB" id="9758917at2"/>
<dbReference type="InterPro" id="IPR001478">
    <property type="entry name" value="PDZ"/>
</dbReference>
<dbReference type="EMBL" id="CM001368">
    <property type="protein sequence ID" value="EHJ47064.1"/>
    <property type="molecule type" value="Genomic_DNA"/>
</dbReference>
<protein>
    <submittedName>
        <fullName evidence="3">PDZ/DHR/GLGF domain protein</fullName>
    </submittedName>
</protein>
<dbReference type="Gene3D" id="2.30.42.10">
    <property type="match status" value="1"/>
</dbReference>
<sequence length="139" mass="15064">MLKTWRSAPCIWLVTVLALAAATGCSSKAYKDYQPLDTSSIQHPQVGVTLKVVPVGDDLRLFSEFKADEVVLVVTRVKDGLPAARAGVRVGDLFLSLDGIRVRGMRECLAVMQRKQAGEPILLGIFRQGAPSTLQATLQ</sequence>
<dbReference type="STRING" id="694327.DFW101_1053"/>
<dbReference type="SUPFAM" id="SSF50156">
    <property type="entry name" value="PDZ domain-like"/>
    <property type="match status" value="1"/>
</dbReference>
<evidence type="ECO:0000256" key="1">
    <source>
        <dbReference type="SAM" id="SignalP"/>
    </source>
</evidence>
<dbReference type="PROSITE" id="PS51257">
    <property type="entry name" value="PROKAR_LIPOPROTEIN"/>
    <property type="match status" value="1"/>
</dbReference>
<dbReference type="AlphaFoldDB" id="G7Q648"/>
<dbReference type="InterPro" id="IPR041489">
    <property type="entry name" value="PDZ_6"/>
</dbReference>
<feature type="signal peptide" evidence="1">
    <location>
        <begin position="1"/>
        <end position="20"/>
    </location>
</feature>
<organism evidence="3 4">
    <name type="scientific">Solidesulfovibrio carbinoliphilus subsp. oakridgensis</name>
    <dbReference type="NCBI Taxonomy" id="694327"/>
    <lineage>
        <taxon>Bacteria</taxon>
        <taxon>Pseudomonadati</taxon>
        <taxon>Thermodesulfobacteriota</taxon>
        <taxon>Desulfovibrionia</taxon>
        <taxon>Desulfovibrionales</taxon>
        <taxon>Desulfovibrionaceae</taxon>
        <taxon>Solidesulfovibrio</taxon>
    </lineage>
</organism>
<dbReference type="SMART" id="SM00228">
    <property type="entry name" value="PDZ"/>
    <property type="match status" value="1"/>
</dbReference>
<accession>G7Q648</accession>
<evidence type="ECO:0000313" key="4">
    <source>
        <dbReference type="Proteomes" id="UP000004662"/>
    </source>
</evidence>
<proteinExistence type="predicted"/>
<keyword evidence="1" id="KW-0732">Signal</keyword>
<dbReference type="InterPro" id="IPR036034">
    <property type="entry name" value="PDZ_sf"/>
</dbReference>
<dbReference type="RefSeq" id="WP_009180478.1">
    <property type="nucleotide sequence ID" value="NZ_CM001368.1"/>
</dbReference>
<dbReference type="HOGENOM" id="CLU_1841926_0_0_7"/>
<gene>
    <name evidence="3" type="ORF">DFW101_1053</name>
</gene>